<accession>A0A0A9ABJ1</accession>
<reference evidence="1" key="2">
    <citation type="journal article" date="2015" name="Data Brief">
        <title>Shoot transcriptome of the giant reed, Arundo donax.</title>
        <authorList>
            <person name="Barrero R.A."/>
            <person name="Guerrero F.D."/>
            <person name="Moolhuijzen P."/>
            <person name="Goolsby J.A."/>
            <person name="Tidwell J."/>
            <person name="Bellgard S.E."/>
            <person name="Bellgard M.I."/>
        </authorList>
    </citation>
    <scope>NUCLEOTIDE SEQUENCE</scope>
    <source>
        <tissue evidence="1">Shoot tissue taken approximately 20 cm above the soil surface</tissue>
    </source>
</reference>
<sequence length="30" mass="3469">MVVVWLLIRSCCSFMQRQDLCGLNEQSHTA</sequence>
<organism evidence="1">
    <name type="scientific">Arundo donax</name>
    <name type="common">Giant reed</name>
    <name type="synonym">Donax arundinaceus</name>
    <dbReference type="NCBI Taxonomy" id="35708"/>
    <lineage>
        <taxon>Eukaryota</taxon>
        <taxon>Viridiplantae</taxon>
        <taxon>Streptophyta</taxon>
        <taxon>Embryophyta</taxon>
        <taxon>Tracheophyta</taxon>
        <taxon>Spermatophyta</taxon>
        <taxon>Magnoliopsida</taxon>
        <taxon>Liliopsida</taxon>
        <taxon>Poales</taxon>
        <taxon>Poaceae</taxon>
        <taxon>PACMAD clade</taxon>
        <taxon>Arundinoideae</taxon>
        <taxon>Arundineae</taxon>
        <taxon>Arundo</taxon>
    </lineage>
</organism>
<dbReference type="AlphaFoldDB" id="A0A0A9ABJ1"/>
<proteinExistence type="predicted"/>
<reference evidence="1" key="1">
    <citation type="submission" date="2014-09" db="EMBL/GenBank/DDBJ databases">
        <authorList>
            <person name="Magalhaes I.L.F."/>
            <person name="Oliveira U."/>
            <person name="Santos F.R."/>
            <person name="Vidigal T.H.D.A."/>
            <person name="Brescovit A.D."/>
            <person name="Santos A.J."/>
        </authorList>
    </citation>
    <scope>NUCLEOTIDE SEQUENCE</scope>
    <source>
        <tissue evidence="1">Shoot tissue taken approximately 20 cm above the soil surface</tissue>
    </source>
</reference>
<dbReference type="EMBL" id="GBRH01250592">
    <property type="protein sequence ID" value="JAD47303.1"/>
    <property type="molecule type" value="Transcribed_RNA"/>
</dbReference>
<protein>
    <submittedName>
        <fullName evidence="1">Uncharacterized protein</fullName>
    </submittedName>
</protein>
<evidence type="ECO:0000313" key="1">
    <source>
        <dbReference type="EMBL" id="JAD47303.1"/>
    </source>
</evidence>
<name>A0A0A9ABJ1_ARUDO</name>